<organism evidence="2 3">
    <name type="scientific">Aliarcobacter butzleri L348</name>
    <dbReference type="NCBI Taxonomy" id="1447256"/>
    <lineage>
        <taxon>Bacteria</taxon>
        <taxon>Pseudomonadati</taxon>
        <taxon>Campylobacterota</taxon>
        <taxon>Epsilonproteobacteria</taxon>
        <taxon>Campylobacterales</taxon>
        <taxon>Arcobacteraceae</taxon>
        <taxon>Aliarcobacter</taxon>
    </lineage>
</organism>
<reference evidence="2 3" key="1">
    <citation type="submission" date="2014-01" db="EMBL/GenBank/DDBJ databases">
        <title>Development of a Comparative Genomic Fingerprinting Assay for High Resolution Genotyping of Arcobacter butzleri.</title>
        <authorList>
            <person name="Webb A.L."/>
            <person name="Inglis G.D."/>
            <person name="Kruczkiewicz P."/>
            <person name="Selinger L.B."/>
            <person name="Taboada E.N."/>
        </authorList>
    </citation>
    <scope>NUCLEOTIDE SEQUENCE [LARGE SCALE GENOMIC DNA]</scope>
    <source>
        <strain evidence="2 3">L348</strain>
    </source>
</reference>
<dbReference type="EMBL" id="JAIQ01000134">
    <property type="protein sequence ID" value="KLD98050.1"/>
    <property type="molecule type" value="Genomic_DNA"/>
</dbReference>
<dbReference type="Proteomes" id="UP000035514">
    <property type="component" value="Unassembled WGS sequence"/>
</dbReference>
<feature type="coiled-coil region" evidence="1">
    <location>
        <begin position="24"/>
        <end position="53"/>
    </location>
</feature>
<keyword evidence="1" id="KW-0175">Coiled coil</keyword>
<comment type="caution">
    <text evidence="2">The sequence shown here is derived from an EMBL/GenBank/DDBJ whole genome shotgun (WGS) entry which is preliminary data.</text>
</comment>
<name>A0A0G9JV20_9BACT</name>
<proteinExistence type="predicted"/>
<evidence type="ECO:0000313" key="3">
    <source>
        <dbReference type="Proteomes" id="UP000035514"/>
    </source>
</evidence>
<gene>
    <name evidence="2" type="ORF">AA20_09945</name>
</gene>
<accession>A0A0G9JV20</accession>
<sequence length="54" mass="6797">MLAWDYYIIKESKNRFKDWTKAGLEHLRKQYKNLQDEKERKRVKKILDDLNKRD</sequence>
<evidence type="ECO:0000313" key="2">
    <source>
        <dbReference type="EMBL" id="KLD98050.1"/>
    </source>
</evidence>
<protein>
    <submittedName>
        <fullName evidence="2">Uncharacterized protein</fullName>
    </submittedName>
</protein>
<dbReference type="RefSeq" id="WP_155401083.1">
    <property type="nucleotide sequence ID" value="NZ_JAIQ01000134.1"/>
</dbReference>
<evidence type="ECO:0000256" key="1">
    <source>
        <dbReference type="SAM" id="Coils"/>
    </source>
</evidence>
<dbReference type="AlphaFoldDB" id="A0A0G9JV20"/>